<dbReference type="InterPro" id="IPR001129">
    <property type="entry name" value="Membr-assoc_MAPEG"/>
</dbReference>
<dbReference type="Pfam" id="PF01124">
    <property type="entry name" value="MAPEG"/>
    <property type="match status" value="1"/>
</dbReference>
<sequence>MARSKITSNKTEKQQLSSYDSKDDGNSQPLSNRQKIKRLLRKPIVFTFAMNFILVLSTLTVTKLVKSDALVPRASEENLTGASYRLKCAYQNFLDHYPLYMSAIMLSAFKKTNTNYQLSLNLIILATRLLHPIGYVLNIALLRGFSYQSSQVATTFLFLCSILKEDKFQSVLNFL</sequence>
<dbReference type="AlphaFoldDB" id="A0A137PAK5"/>
<feature type="transmembrane region" description="Helical" evidence="6">
    <location>
        <begin position="118"/>
        <end position="141"/>
    </location>
</feature>
<evidence type="ECO:0000256" key="4">
    <source>
        <dbReference type="ARBA" id="ARBA00023136"/>
    </source>
</evidence>
<keyword evidence="2 6" id="KW-0812">Transmembrane</keyword>
<organism evidence="7 8">
    <name type="scientific">Conidiobolus coronatus (strain ATCC 28846 / CBS 209.66 / NRRL 28638)</name>
    <name type="common">Delacroixia coronata</name>
    <dbReference type="NCBI Taxonomy" id="796925"/>
    <lineage>
        <taxon>Eukaryota</taxon>
        <taxon>Fungi</taxon>
        <taxon>Fungi incertae sedis</taxon>
        <taxon>Zoopagomycota</taxon>
        <taxon>Entomophthoromycotina</taxon>
        <taxon>Entomophthoromycetes</taxon>
        <taxon>Entomophthorales</taxon>
        <taxon>Ancylistaceae</taxon>
        <taxon>Conidiobolus</taxon>
    </lineage>
</organism>
<evidence type="ECO:0000256" key="3">
    <source>
        <dbReference type="ARBA" id="ARBA00022989"/>
    </source>
</evidence>
<comment type="subcellular location">
    <subcellularLocation>
        <location evidence="1">Membrane</location>
    </subcellularLocation>
</comment>
<gene>
    <name evidence="7" type="ORF">CONCODRAFT_84306</name>
</gene>
<keyword evidence="4 6" id="KW-0472">Membrane</keyword>
<name>A0A137PAK5_CONC2</name>
<keyword evidence="3 6" id="KW-1133">Transmembrane helix</keyword>
<accession>A0A137PAK5</accession>
<evidence type="ECO:0000256" key="6">
    <source>
        <dbReference type="SAM" id="Phobius"/>
    </source>
</evidence>
<evidence type="ECO:0000256" key="5">
    <source>
        <dbReference type="SAM" id="MobiDB-lite"/>
    </source>
</evidence>
<proteinExistence type="predicted"/>
<protein>
    <submittedName>
        <fullName evidence="7">Uncharacterized protein</fullName>
    </submittedName>
</protein>
<evidence type="ECO:0000256" key="2">
    <source>
        <dbReference type="ARBA" id="ARBA00022692"/>
    </source>
</evidence>
<dbReference type="InterPro" id="IPR023352">
    <property type="entry name" value="MAPEG-like_dom_sf"/>
</dbReference>
<reference evidence="7 8" key="1">
    <citation type="journal article" date="2015" name="Genome Biol. Evol.">
        <title>Phylogenomic analyses indicate that early fungi evolved digesting cell walls of algal ancestors of land plants.</title>
        <authorList>
            <person name="Chang Y."/>
            <person name="Wang S."/>
            <person name="Sekimoto S."/>
            <person name="Aerts A.L."/>
            <person name="Choi C."/>
            <person name="Clum A."/>
            <person name="LaButti K.M."/>
            <person name="Lindquist E.A."/>
            <person name="Yee Ngan C."/>
            <person name="Ohm R.A."/>
            <person name="Salamov A.A."/>
            <person name="Grigoriev I.V."/>
            <person name="Spatafora J.W."/>
            <person name="Berbee M.L."/>
        </authorList>
    </citation>
    <scope>NUCLEOTIDE SEQUENCE [LARGE SCALE GENOMIC DNA]</scope>
    <source>
        <strain evidence="7 8">NRRL 28638</strain>
    </source>
</reference>
<dbReference type="Proteomes" id="UP000070444">
    <property type="component" value="Unassembled WGS sequence"/>
</dbReference>
<dbReference type="EMBL" id="KQ964461">
    <property type="protein sequence ID" value="KXN72037.1"/>
    <property type="molecule type" value="Genomic_DNA"/>
</dbReference>
<feature type="compositionally biased region" description="Polar residues" evidence="5">
    <location>
        <begin position="1"/>
        <end position="19"/>
    </location>
</feature>
<feature type="transmembrane region" description="Helical" evidence="6">
    <location>
        <begin position="43"/>
        <end position="65"/>
    </location>
</feature>
<feature type="region of interest" description="Disordered" evidence="5">
    <location>
        <begin position="1"/>
        <end position="30"/>
    </location>
</feature>
<evidence type="ECO:0000256" key="1">
    <source>
        <dbReference type="ARBA" id="ARBA00004370"/>
    </source>
</evidence>
<evidence type="ECO:0000313" key="7">
    <source>
        <dbReference type="EMBL" id="KXN72037.1"/>
    </source>
</evidence>
<dbReference type="GO" id="GO:0016020">
    <property type="term" value="C:membrane"/>
    <property type="evidence" value="ECO:0007669"/>
    <property type="project" value="UniProtKB-SubCell"/>
</dbReference>
<dbReference type="Gene3D" id="1.20.120.550">
    <property type="entry name" value="Membrane associated eicosanoid/glutathione metabolism-like domain"/>
    <property type="match status" value="1"/>
</dbReference>
<keyword evidence="8" id="KW-1185">Reference proteome</keyword>
<dbReference type="SUPFAM" id="SSF161084">
    <property type="entry name" value="MAPEG domain-like"/>
    <property type="match status" value="1"/>
</dbReference>
<evidence type="ECO:0000313" key="8">
    <source>
        <dbReference type="Proteomes" id="UP000070444"/>
    </source>
</evidence>